<evidence type="ECO:0000313" key="2">
    <source>
        <dbReference type="EMBL" id="KAF2159530.1"/>
    </source>
</evidence>
<evidence type="ECO:0000313" key="3">
    <source>
        <dbReference type="Proteomes" id="UP000799537"/>
    </source>
</evidence>
<gene>
    <name evidence="2" type="ORF">M409DRAFT_60743</name>
</gene>
<accession>A0A6A6C059</accession>
<dbReference type="Proteomes" id="UP000799537">
    <property type="component" value="Unassembled WGS sequence"/>
</dbReference>
<evidence type="ECO:0000256" key="1">
    <source>
        <dbReference type="SAM" id="MobiDB-lite"/>
    </source>
</evidence>
<protein>
    <submittedName>
        <fullName evidence="2">Uncharacterized protein</fullName>
    </submittedName>
</protein>
<sequence length="155" mass="16872">MSSTTDNNKNTTPASTDASNNKDANPTPSDATNNQNATPTPSNNPSPPTDDDNDLTAEPELIEASEAYEKYTIILNNNAMPLPEELEQNGRSSTKVGVPQQISRSMEETRKDFRRKFGWRGSGERSPPVKREMDGDDEDDGEGGGKKGGEKVKKD</sequence>
<name>A0A6A6C059_ZASCE</name>
<dbReference type="GeneID" id="54567832"/>
<feature type="region of interest" description="Disordered" evidence="1">
    <location>
        <begin position="1"/>
        <end position="64"/>
    </location>
</feature>
<feature type="compositionally biased region" description="Polar residues" evidence="1">
    <location>
        <begin position="89"/>
        <end position="104"/>
    </location>
</feature>
<feature type="compositionally biased region" description="Polar residues" evidence="1">
    <location>
        <begin position="1"/>
        <end position="29"/>
    </location>
</feature>
<dbReference type="RefSeq" id="XP_033660419.1">
    <property type="nucleotide sequence ID" value="XM_033814560.1"/>
</dbReference>
<proteinExistence type="predicted"/>
<dbReference type="AlphaFoldDB" id="A0A6A6C059"/>
<feature type="compositionally biased region" description="Basic and acidic residues" evidence="1">
    <location>
        <begin position="143"/>
        <end position="155"/>
    </location>
</feature>
<feature type="compositionally biased region" description="Low complexity" evidence="1">
    <location>
        <begin position="30"/>
        <end position="41"/>
    </location>
</feature>
<feature type="compositionally biased region" description="Acidic residues" evidence="1">
    <location>
        <begin position="49"/>
        <end position="63"/>
    </location>
</feature>
<reference evidence="2" key="1">
    <citation type="journal article" date="2020" name="Stud. Mycol.">
        <title>101 Dothideomycetes genomes: a test case for predicting lifestyles and emergence of pathogens.</title>
        <authorList>
            <person name="Haridas S."/>
            <person name="Albert R."/>
            <person name="Binder M."/>
            <person name="Bloem J."/>
            <person name="Labutti K."/>
            <person name="Salamov A."/>
            <person name="Andreopoulos B."/>
            <person name="Baker S."/>
            <person name="Barry K."/>
            <person name="Bills G."/>
            <person name="Bluhm B."/>
            <person name="Cannon C."/>
            <person name="Castanera R."/>
            <person name="Culley D."/>
            <person name="Daum C."/>
            <person name="Ezra D."/>
            <person name="Gonzalez J."/>
            <person name="Henrissat B."/>
            <person name="Kuo A."/>
            <person name="Liang C."/>
            <person name="Lipzen A."/>
            <person name="Lutzoni F."/>
            <person name="Magnuson J."/>
            <person name="Mondo S."/>
            <person name="Nolan M."/>
            <person name="Ohm R."/>
            <person name="Pangilinan J."/>
            <person name="Park H.-J."/>
            <person name="Ramirez L."/>
            <person name="Alfaro M."/>
            <person name="Sun H."/>
            <person name="Tritt A."/>
            <person name="Yoshinaga Y."/>
            <person name="Zwiers L.-H."/>
            <person name="Turgeon B."/>
            <person name="Goodwin S."/>
            <person name="Spatafora J."/>
            <person name="Crous P."/>
            <person name="Grigoriev I."/>
        </authorList>
    </citation>
    <scope>NUCLEOTIDE SEQUENCE</scope>
    <source>
        <strain evidence="2">ATCC 36951</strain>
    </source>
</reference>
<dbReference type="EMBL" id="ML993636">
    <property type="protein sequence ID" value="KAF2159530.1"/>
    <property type="molecule type" value="Genomic_DNA"/>
</dbReference>
<feature type="region of interest" description="Disordered" evidence="1">
    <location>
        <begin position="84"/>
        <end position="155"/>
    </location>
</feature>
<keyword evidence="3" id="KW-1185">Reference proteome</keyword>
<organism evidence="2 3">
    <name type="scientific">Zasmidium cellare ATCC 36951</name>
    <dbReference type="NCBI Taxonomy" id="1080233"/>
    <lineage>
        <taxon>Eukaryota</taxon>
        <taxon>Fungi</taxon>
        <taxon>Dikarya</taxon>
        <taxon>Ascomycota</taxon>
        <taxon>Pezizomycotina</taxon>
        <taxon>Dothideomycetes</taxon>
        <taxon>Dothideomycetidae</taxon>
        <taxon>Mycosphaerellales</taxon>
        <taxon>Mycosphaerellaceae</taxon>
        <taxon>Zasmidium</taxon>
    </lineage>
</organism>